<dbReference type="EMBL" id="CVRS01000065">
    <property type="protein sequence ID" value="CRL36654.1"/>
    <property type="molecule type" value="Genomic_DNA"/>
</dbReference>
<protein>
    <submittedName>
        <fullName evidence="12">ABC-type multidrug transport system, ATPase and permease components</fullName>
    </submittedName>
</protein>
<dbReference type="GO" id="GO:0016887">
    <property type="term" value="F:ATP hydrolysis activity"/>
    <property type="evidence" value="ECO:0007669"/>
    <property type="project" value="InterPro"/>
</dbReference>
<feature type="transmembrane region" description="Helical" evidence="9">
    <location>
        <begin position="243"/>
        <end position="263"/>
    </location>
</feature>
<comment type="subcellular location">
    <subcellularLocation>
        <location evidence="1">Cell membrane</location>
        <topology evidence="1">Multi-pass membrane protein</topology>
    </subcellularLocation>
</comment>
<evidence type="ECO:0000256" key="6">
    <source>
        <dbReference type="ARBA" id="ARBA00022840"/>
    </source>
</evidence>
<keyword evidence="2" id="KW-0813">Transport</keyword>
<keyword evidence="4 9" id="KW-0812">Transmembrane</keyword>
<gene>
    <name evidence="12" type="ORF">RIL183_19851</name>
</gene>
<evidence type="ECO:0000256" key="7">
    <source>
        <dbReference type="ARBA" id="ARBA00022989"/>
    </source>
</evidence>
<evidence type="ECO:0000313" key="13">
    <source>
        <dbReference type="Proteomes" id="UP000049828"/>
    </source>
</evidence>
<feature type="transmembrane region" description="Helical" evidence="9">
    <location>
        <begin position="160"/>
        <end position="179"/>
    </location>
</feature>
<dbReference type="SUPFAM" id="SSF52540">
    <property type="entry name" value="P-loop containing nucleoside triphosphate hydrolases"/>
    <property type="match status" value="1"/>
</dbReference>
<dbReference type="Gene3D" id="3.40.50.300">
    <property type="entry name" value="P-loop containing nucleotide triphosphate hydrolases"/>
    <property type="match status" value="1"/>
</dbReference>
<dbReference type="Pfam" id="PF00005">
    <property type="entry name" value="ABC_tran"/>
    <property type="match status" value="1"/>
</dbReference>
<reference evidence="13" key="1">
    <citation type="submission" date="2015-05" db="EMBL/GenBank/DDBJ databases">
        <authorList>
            <consortium name="Pathogen Informatics"/>
        </authorList>
    </citation>
    <scope>NUCLEOTIDE SEQUENCE [LARGE SCALE GENOMIC DNA]</scope>
    <source>
        <strain evidence="13">L1-83</strain>
    </source>
</reference>
<feature type="transmembrane region" description="Helical" evidence="9">
    <location>
        <begin position="55"/>
        <end position="77"/>
    </location>
</feature>
<sequence>MNAFQFIFQYIKRHKVQYTLGIITLFVVDFANIFIPKLTGVITDGLTAHSLDWSGVRLNLLYLFLLGLLLAVGRFFWRYFLFGASRSIEKELRNDMFSHLEKMDVEYYNEHKTGDLMTRFTSDLNAIRMAIGPAVICVFDASVMTLMVIFQMMYYVSVKLTLIAVIPMLFILFGEIYYGKIIRPRFTARQEAVSDLTDYVQESFSGIRVIKAFVREKAQRYHFLKENENTMEKNLSIAKIQSIVIPLLDVIIGLSSLLTLIYGGYLALVGDITLGRFVAFNQYINMLVWPMLACGDSVNMFSQGAASIRRIQEIFKEQPAIADTDKTKDVDDIKGEIDFHHLTFIHRGHSEPTLNDITLYVPAGTTLAIIGRTGNGKSTLVNLLLHLYNTKPGMLFIDGKDINTIPLKTLRENIGYVPQDNFLFSDTLKSNIAFGAENDDMEAIQSATRAACIHENIVQFPDGYETIVGERGVTLSGGQKQRSSIARALMKNAPILILDDALSAVDTDTEEHILTNLKKNREGKTTILIAHRISTIQNADIIMVLEDGTAAEIGNHDSLMAKHGIYYDMFEKQQLEAIHGEAGKALIRQNHPAAKTGKEDA</sequence>
<keyword evidence="13" id="KW-1185">Reference proteome</keyword>
<dbReference type="PROSITE" id="PS50929">
    <property type="entry name" value="ABC_TM1F"/>
    <property type="match status" value="1"/>
</dbReference>
<evidence type="ECO:0000256" key="5">
    <source>
        <dbReference type="ARBA" id="ARBA00022741"/>
    </source>
</evidence>
<keyword evidence="5" id="KW-0547">Nucleotide-binding</keyword>
<evidence type="ECO:0000256" key="9">
    <source>
        <dbReference type="SAM" id="Phobius"/>
    </source>
</evidence>
<dbReference type="STRING" id="360807.ERS852392_03156"/>
<dbReference type="PROSITE" id="PS50893">
    <property type="entry name" value="ABC_TRANSPORTER_2"/>
    <property type="match status" value="1"/>
</dbReference>
<dbReference type="CDD" id="cd18541">
    <property type="entry name" value="ABC_6TM_TmrB_like"/>
    <property type="match status" value="1"/>
</dbReference>
<feature type="domain" description="ABC transporter" evidence="10">
    <location>
        <begin position="337"/>
        <end position="572"/>
    </location>
</feature>
<dbReference type="PANTHER" id="PTHR43394:SF1">
    <property type="entry name" value="ATP-BINDING CASSETTE SUB-FAMILY B MEMBER 10, MITOCHONDRIAL"/>
    <property type="match status" value="1"/>
</dbReference>
<dbReference type="InterPro" id="IPR011527">
    <property type="entry name" value="ABC1_TM_dom"/>
</dbReference>
<dbReference type="InterPro" id="IPR003439">
    <property type="entry name" value="ABC_transporter-like_ATP-bd"/>
</dbReference>
<dbReference type="PANTHER" id="PTHR43394">
    <property type="entry name" value="ATP-DEPENDENT PERMEASE MDL1, MITOCHONDRIAL"/>
    <property type="match status" value="1"/>
</dbReference>
<evidence type="ECO:0000259" key="11">
    <source>
        <dbReference type="PROSITE" id="PS50929"/>
    </source>
</evidence>
<dbReference type="AlphaFoldDB" id="A0A0M6WK75"/>
<keyword evidence="3" id="KW-1003">Cell membrane</keyword>
<feature type="domain" description="ABC transmembrane type-1" evidence="11">
    <location>
        <begin position="20"/>
        <end position="303"/>
    </location>
</feature>
<keyword evidence="8 9" id="KW-0472">Membrane</keyword>
<evidence type="ECO:0000259" key="10">
    <source>
        <dbReference type="PROSITE" id="PS50893"/>
    </source>
</evidence>
<dbReference type="GO" id="GO:0015421">
    <property type="term" value="F:ABC-type oligopeptide transporter activity"/>
    <property type="evidence" value="ECO:0007669"/>
    <property type="project" value="TreeGrafter"/>
</dbReference>
<feature type="transmembrane region" description="Helical" evidence="9">
    <location>
        <begin position="129"/>
        <end position="154"/>
    </location>
</feature>
<keyword evidence="6" id="KW-0067">ATP-binding</keyword>
<evidence type="ECO:0000256" key="2">
    <source>
        <dbReference type="ARBA" id="ARBA00022448"/>
    </source>
</evidence>
<dbReference type="InterPro" id="IPR039421">
    <property type="entry name" value="Type_1_exporter"/>
</dbReference>
<keyword evidence="7 9" id="KW-1133">Transmembrane helix</keyword>
<dbReference type="Proteomes" id="UP000049828">
    <property type="component" value="Unassembled WGS sequence"/>
</dbReference>
<evidence type="ECO:0000256" key="3">
    <source>
        <dbReference type="ARBA" id="ARBA00022475"/>
    </source>
</evidence>
<proteinExistence type="predicted"/>
<dbReference type="GO" id="GO:0005886">
    <property type="term" value="C:plasma membrane"/>
    <property type="evidence" value="ECO:0007669"/>
    <property type="project" value="UniProtKB-SubCell"/>
</dbReference>
<dbReference type="FunFam" id="3.40.50.300:FF:000221">
    <property type="entry name" value="Multidrug ABC transporter ATP-binding protein"/>
    <property type="match status" value="1"/>
</dbReference>
<dbReference type="FunFam" id="1.20.1560.10:FF:000011">
    <property type="entry name" value="Multidrug ABC transporter ATP-binding protein"/>
    <property type="match status" value="1"/>
</dbReference>
<dbReference type="OrthoDB" id="9762778at2"/>
<evidence type="ECO:0000256" key="4">
    <source>
        <dbReference type="ARBA" id="ARBA00022692"/>
    </source>
</evidence>
<dbReference type="GO" id="GO:0005524">
    <property type="term" value="F:ATP binding"/>
    <property type="evidence" value="ECO:0007669"/>
    <property type="project" value="UniProtKB-KW"/>
</dbReference>
<dbReference type="InterPro" id="IPR027417">
    <property type="entry name" value="P-loop_NTPase"/>
</dbReference>
<organism evidence="12 13">
    <name type="scientific">Roseburia inulinivorans</name>
    <dbReference type="NCBI Taxonomy" id="360807"/>
    <lineage>
        <taxon>Bacteria</taxon>
        <taxon>Bacillati</taxon>
        <taxon>Bacillota</taxon>
        <taxon>Clostridia</taxon>
        <taxon>Lachnospirales</taxon>
        <taxon>Lachnospiraceae</taxon>
        <taxon>Roseburia</taxon>
    </lineage>
</organism>
<name>A0A0M6WK75_9FIRM</name>
<dbReference type="InterPro" id="IPR003593">
    <property type="entry name" value="AAA+_ATPase"/>
</dbReference>
<dbReference type="SMART" id="SM00382">
    <property type="entry name" value="AAA"/>
    <property type="match status" value="1"/>
</dbReference>
<evidence type="ECO:0000256" key="1">
    <source>
        <dbReference type="ARBA" id="ARBA00004651"/>
    </source>
</evidence>
<dbReference type="SUPFAM" id="SSF90123">
    <property type="entry name" value="ABC transporter transmembrane region"/>
    <property type="match status" value="1"/>
</dbReference>
<dbReference type="InterPro" id="IPR036640">
    <property type="entry name" value="ABC1_TM_sf"/>
</dbReference>
<dbReference type="Gene3D" id="1.20.1560.10">
    <property type="entry name" value="ABC transporter type 1, transmembrane domain"/>
    <property type="match status" value="1"/>
</dbReference>
<feature type="transmembrane region" description="Helical" evidence="9">
    <location>
        <begin position="16"/>
        <end position="35"/>
    </location>
</feature>
<evidence type="ECO:0000256" key="8">
    <source>
        <dbReference type="ARBA" id="ARBA00023136"/>
    </source>
</evidence>
<dbReference type="Pfam" id="PF00664">
    <property type="entry name" value="ABC_membrane"/>
    <property type="match status" value="1"/>
</dbReference>
<accession>A0A0M6WK75</accession>
<dbReference type="RefSeq" id="WP_055039458.1">
    <property type="nucleotide sequence ID" value="NZ_CVRS01000065.1"/>
</dbReference>
<evidence type="ECO:0000313" key="12">
    <source>
        <dbReference type="EMBL" id="CRL36654.1"/>
    </source>
</evidence>